<dbReference type="Pfam" id="PF13385">
    <property type="entry name" value="Laminin_G_3"/>
    <property type="match status" value="1"/>
</dbReference>
<dbReference type="InterPro" id="IPR013320">
    <property type="entry name" value="ConA-like_dom_sf"/>
</dbReference>
<evidence type="ECO:0000259" key="4">
    <source>
        <dbReference type="SMART" id="SM00560"/>
    </source>
</evidence>
<accession>A0A328B9K5</accession>
<dbReference type="Gene3D" id="2.60.120.200">
    <property type="match status" value="1"/>
</dbReference>
<dbReference type="SUPFAM" id="SSF49899">
    <property type="entry name" value="Concanavalin A-like lectins/glucanases"/>
    <property type="match status" value="1"/>
</dbReference>
<dbReference type="GO" id="GO:0004553">
    <property type="term" value="F:hydrolase activity, hydrolyzing O-glycosyl compounds"/>
    <property type="evidence" value="ECO:0007669"/>
    <property type="project" value="UniProtKB-ARBA"/>
</dbReference>
<keyword evidence="2" id="KW-1015">Disulfide bond</keyword>
<evidence type="ECO:0000256" key="1">
    <source>
        <dbReference type="ARBA" id="ARBA00022729"/>
    </source>
</evidence>
<keyword evidence="1 3" id="KW-0732">Signal</keyword>
<reference evidence="6" key="1">
    <citation type="submission" date="2018-05" db="EMBL/GenBank/DDBJ databases">
        <authorList>
            <person name="Nie L."/>
        </authorList>
    </citation>
    <scope>NUCLEOTIDE SEQUENCE [LARGE SCALE GENOMIC DNA]</scope>
    <source>
        <strain evidence="6">NL</strain>
    </source>
</reference>
<dbReference type="SMART" id="SM00560">
    <property type="entry name" value="LamGL"/>
    <property type="match status" value="1"/>
</dbReference>
<gene>
    <name evidence="5" type="ORF">DLM85_21085</name>
</gene>
<dbReference type="Gene3D" id="2.60.40.4070">
    <property type="match status" value="1"/>
</dbReference>
<feature type="domain" description="LamG-like jellyroll fold" evidence="4">
    <location>
        <begin position="50"/>
        <end position="171"/>
    </location>
</feature>
<keyword evidence="6" id="KW-1185">Reference proteome</keyword>
<dbReference type="RefSeq" id="WP_111480161.1">
    <property type="nucleotide sequence ID" value="NZ_QHKM01000009.1"/>
</dbReference>
<dbReference type="OrthoDB" id="9809781at2"/>
<comment type="caution">
    <text evidence="5">The sequence shown here is derived from an EMBL/GenBank/DDBJ whole genome shotgun (WGS) entry which is preliminary data.</text>
</comment>
<dbReference type="GO" id="GO:0005975">
    <property type="term" value="P:carbohydrate metabolic process"/>
    <property type="evidence" value="ECO:0007669"/>
    <property type="project" value="UniProtKB-ARBA"/>
</dbReference>
<evidence type="ECO:0000256" key="2">
    <source>
        <dbReference type="ARBA" id="ARBA00023157"/>
    </source>
</evidence>
<dbReference type="EMBL" id="QHKM01000009">
    <property type="protein sequence ID" value="RAK63499.1"/>
    <property type="molecule type" value="Genomic_DNA"/>
</dbReference>
<dbReference type="InterPro" id="IPR006558">
    <property type="entry name" value="LamG-like"/>
</dbReference>
<evidence type="ECO:0000256" key="3">
    <source>
        <dbReference type="SAM" id="SignalP"/>
    </source>
</evidence>
<name>A0A328B9K5_9BACT</name>
<sequence length="325" mass="34034">MKSTLRRAGLLALLGTGLSFSSHAQLGGGALSFNNTRQHKASVALAAPTGPFTLESWVYFAGASFSDGGTHNTILEFGNDDIWFGATYGGDLSVYQVLSAGPLPTNTWVHVAYTWDGTTGRLYRNGTLIGSNTTPPAPGGQNLGIGYNVGDTGWNGYIDEVMIWNVARSASQLQADRQSGAPGTTPGLLAYFKFDEASGQTLTNQVPGGVAGVLGSTAGADVNDPIRTIVTAARPPQLAGAVRLANFPNPFQQHTTISYTLERPAPVRLTVLDATGRLVATLVDAPCPAGPQQVPFRAGALPAGLYRCQLTIDGRSTSRTMLVQP</sequence>
<dbReference type="AlphaFoldDB" id="A0A328B9K5"/>
<dbReference type="Proteomes" id="UP000248553">
    <property type="component" value="Unassembled WGS sequence"/>
</dbReference>
<evidence type="ECO:0000313" key="6">
    <source>
        <dbReference type="Proteomes" id="UP000248553"/>
    </source>
</evidence>
<evidence type="ECO:0000313" key="5">
    <source>
        <dbReference type="EMBL" id="RAK63499.1"/>
    </source>
</evidence>
<organism evidence="5 6">
    <name type="scientific">Hymenobacter edaphi</name>
    <dbReference type="NCBI Taxonomy" id="2211146"/>
    <lineage>
        <taxon>Bacteria</taxon>
        <taxon>Pseudomonadati</taxon>
        <taxon>Bacteroidota</taxon>
        <taxon>Cytophagia</taxon>
        <taxon>Cytophagales</taxon>
        <taxon>Hymenobacteraceae</taxon>
        <taxon>Hymenobacter</taxon>
    </lineage>
</organism>
<proteinExistence type="predicted"/>
<protein>
    <recommendedName>
        <fullName evidence="4">LamG-like jellyroll fold domain-containing protein</fullName>
    </recommendedName>
</protein>
<feature type="signal peptide" evidence="3">
    <location>
        <begin position="1"/>
        <end position="24"/>
    </location>
</feature>
<feature type="chain" id="PRO_5016434380" description="LamG-like jellyroll fold domain-containing protein" evidence="3">
    <location>
        <begin position="25"/>
        <end position="325"/>
    </location>
</feature>